<dbReference type="EMBL" id="JAZGQO010000011">
    <property type="protein sequence ID" value="KAK6173134.1"/>
    <property type="molecule type" value="Genomic_DNA"/>
</dbReference>
<organism evidence="1 2">
    <name type="scientific">Patella caerulea</name>
    <name type="common">Rayed Mediterranean limpet</name>
    <dbReference type="NCBI Taxonomy" id="87958"/>
    <lineage>
        <taxon>Eukaryota</taxon>
        <taxon>Metazoa</taxon>
        <taxon>Spiralia</taxon>
        <taxon>Lophotrochozoa</taxon>
        <taxon>Mollusca</taxon>
        <taxon>Gastropoda</taxon>
        <taxon>Patellogastropoda</taxon>
        <taxon>Patelloidea</taxon>
        <taxon>Patellidae</taxon>
        <taxon>Patella</taxon>
    </lineage>
</organism>
<sequence length="92" mass="11190">MDRLQHLRRAKVVDDINNFRLFGDLRKTNFEPRKQVSLESTIHAERSMLMFEQRRKRYPDKVCYKDLYTSLIQSLPSYNVSPRDVRRLTWNT</sequence>
<evidence type="ECO:0000313" key="2">
    <source>
        <dbReference type="Proteomes" id="UP001347796"/>
    </source>
</evidence>
<keyword evidence="2" id="KW-1185">Reference proteome</keyword>
<dbReference type="Proteomes" id="UP001347796">
    <property type="component" value="Unassembled WGS sequence"/>
</dbReference>
<dbReference type="AlphaFoldDB" id="A0AAN8JEK0"/>
<evidence type="ECO:0000313" key="1">
    <source>
        <dbReference type="EMBL" id="KAK6173134.1"/>
    </source>
</evidence>
<comment type="caution">
    <text evidence="1">The sequence shown here is derived from an EMBL/GenBank/DDBJ whole genome shotgun (WGS) entry which is preliminary data.</text>
</comment>
<proteinExistence type="predicted"/>
<reference evidence="1 2" key="1">
    <citation type="submission" date="2024-01" db="EMBL/GenBank/DDBJ databases">
        <title>The genome of the rayed Mediterranean limpet Patella caerulea (Linnaeus, 1758).</title>
        <authorList>
            <person name="Anh-Thu Weber A."/>
            <person name="Halstead-Nussloch G."/>
        </authorList>
    </citation>
    <scope>NUCLEOTIDE SEQUENCE [LARGE SCALE GENOMIC DNA]</scope>
    <source>
        <strain evidence="1">AATW-2023a</strain>
        <tissue evidence="1">Whole specimen</tissue>
    </source>
</reference>
<protein>
    <submittedName>
        <fullName evidence="1">Uncharacterized protein</fullName>
    </submittedName>
</protein>
<gene>
    <name evidence="1" type="ORF">SNE40_016649</name>
</gene>
<name>A0AAN8JEK0_PATCE</name>
<accession>A0AAN8JEK0</accession>